<evidence type="ECO:0008006" key="4">
    <source>
        <dbReference type="Google" id="ProtNLM"/>
    </source>
</evidence>
<evidence type="ECO:0000313" key="2">
    <source>
        <dbReference type="EMBL" id="HCL02976.1"/>
    </source>
</evidence>
<dbReference type="EMBL" id="DPVV01000374">
    <property type="protein sequence ID" value="HCL02976.1"/>
    <property type="molecule type" value="Genomic_DNA"/>
</dbReference>
<reference evidence="2 3" key="1">
    <citation type="journal article" date="2018" name="Nat. Biotechnol.">
        <title>A standardized bacterial taxonomy based on genome phylogeny substantially revises the tree of life.</title>
        <authorList>
            <person name="Parks D.H."/>
            <person name="Chuvochina M."/>
            <person name="Waite D.W."/>
            <person name="Rinke C."/>
            <person name="Skarshewski A."/>
            <person name="Chaumeil P.A."/>
            <person name="Hugenholtz P."/>
        </authorList>
    </citation>
    <scope>NUCLEOTIDE SEQUENCE [LARGE SCALE GENOMIC DNA]</scope>
    <source>
        <strain evidence="2">UBA11728</strain>
    </source>
</reference>
<evidence type="ECO:0000256" key="1">
    <source>
        <dbReference type="SAM" id="SignalP"/>
    </source>
</evidence>
<protein>
    <recommendedName>
        <fullName evidence="4">PsbP C-terminal domain-containing protein</fullName>
    </recommendedName>
</protein>
<dbReference type="PROSITE" id="PS51257">
    <property type="entry name" value="PROKAR_LIPOPROTEIN"/>
    <property type="match status" value="1"/>
</dbReference>
<evidence type="ECO:0000313" key="3">
    <source>
        <dbReference type="Proteomes" id="UP000262969"/>
    </source>
</evidence>
<feature type="chain" id="PRO_5017804130" description="PsbP C-terminal domain-containing protein" evidence="1">
    <location>
        <begin position="23"/>
        <end position="264"/>
    </location>
</feature>
<accession>A0A3D2X7L6</accession>
<sequence>MKLNKRVLKILMIVTLSTILLAACGNKENDILTPAVTAEPTNQAEATPTVEPTPIPTETVATPTVTPITLVDPKATIDGTTYKSEGYGFSITMPEKWVVLEQGGTYDYLNATMGNAYESGEALKTAIEAQGLSYLFMATNSEIQKNGATDNFIVQTIPSELLGGLSLESMVGEFGTATKNQYKNMGATCDITEPVKTTKDGMDYFTFDIVANLPTGTNVNDTATVYQSMMYFEKDGTVMQLAGTAVSKENLKMINKIFDSIVIE</sequence>
<keyword evidence="1" id="KW-0732">Signal</keyword>
<dbReference type="AlphaFoldDB" id="A0A3D2X7L6"/>
<proteinExistence type="predicted"/>
<organism evidence="2 3">
    <name type="scientific">Lachnoclostridium phytofermentans</name>
    <dbReference type="NCBI Taxonomy" id="66219"/>
    <lineage>
        <taxon>Bacteria</taxon>
        <taxon>Bacillati</taxon>
        <taxon>Bacillota</taxon>
        <taxon>Clostridia</taxon>
        <taxon>Lachnospirales</taxon>
        <taxon>Lachnospiraceae</taxon>
    </lineage>
</organism>
<name>A0A3D2X7L6_9FIRM</name>
<dbReference type="Proteomes" id="UP000262969">
    <property type="component" value="Unassembled WGS sequence"/>
</dbReference>
<comment type="caution">
    <text evidence="2">The sequence shown here is derived from an EMBL/GenBank/DDBJ whole genome shotgun (WGS) entry which is preliminary data.</text>
</comment>
<feature type="signal peptide" evidence="1">
    <location>
        <begin position="1"/>
        <end position="22"/>
    </location>
</feature>
<gene>
    <name evidence="2" type="ORF">DHW61_11305</name>
</gene>